<dbReference type="AlphaFoldDB" id="V4HNK4"/>
<reference evidence="1 2" key="1">
    <citation type="submission" date="2013-07" db="EMBL/GenBank/DDBJ databases">
        <title>Draft genome sequence of Pseudoalteromonas luteoviolacea 2ta16.</title>
        <authorList>
            <person name="Allen E.E."/>
            <person name="Azam F."/>
            <person name="Podell S."/>
        </authorList>
    </citation>
    <scope>NUCLEOTIDE SEQUENCE [LARGE SCALE GENOMIC DNA]</scope>
    <source>
        <strain evidence="1 2">2ta16</strain>
    </source>
</reference>
<accession>V4HNK4</accession>
<name>V4HNK4_PSEL2</name>
<organism evidence="1 2">
    <name type="scientific">Pseudoalteromonas luteoviolacea (strain 2ta16)</name>
    <dbReference type="NCBI Taxonomy" id="1353533"/>
    <lineage>
        <taxon>Bacteria</taxon>
        <taxon>Pseudomonadati</taxon>
        <taxon>Pseudomonadota</taxon>
        <taxon>Gammaproteobacteria</taxon>
        <taxon>Alteromonadales</taxon>
        <taxon>Pseudoalteromonadaceae</taxon>
        <taxon>Pseudoalteromonas</taxon>
    </lineage>
</organism>
<evidence type="ECO:0000313" key="1">
    <source>
        <dbReference type="EMBL" id="ESP92380.1"/>
    </source>
</evidence>
<protein>
    <submittedName>
        <fullName evidence="1">Uncharacterized protein</fullName>
    </submittedName>
</protein>
<dbReference type="Proteomes" id="UP000017820">
    <property type="component" value="Unassembled WGS sequence"/>
</dbReference>
<gene>
    <name evidence="1" type="ORF">PL2TA16_04502</name>
</gene>
<dbReference type="PATRIC" id="fig|1353533.3.peg.3303"/>
<dbReference type="EMBL" id="AUSV01000067">
    <property type="protein sequence ID" value="ESP92380.1"/>
    <property type="molecule type" value="Genomic_DNA"/>
</dbReference>
<proteinExistence type="predicted"/>
<comment type="caution">
    <text evidence="1">The sequence shown here is derived from an EMBL/GenBank/DDBJ whole genome shotgun (WGS) entry which is preliminary data.</text>
</comment>
<evidence type="ECO:0000313" key="2">
    <source>
        <dbReference type="Proteomes" id="UP000017820"/>
    </source>
</evidence>
<sequence length="52" mass="5803">MKKKWGGGGWIIEPEEGQVLGVTAGDHPFLTLEIDLRIAETAKKTYPRYVSD</sequence>